<proteinExistence type="predicted"/>
<dbReference type="RefSeq" id="XP_013904056.1">
    <property type="nucleotide sequence ID" value="XM_014048602.1"/>
</dbReference>
<evidence type="ECO:0000313" key="1">
    <source>
        <dbReference type="EMBL" id="KIZ05037.1"/>
    </source>
</evidence>
<dbReference type="InterPro" id="IPR021518">
    <property type="entry name" value="DUF3181"/>
</dbReference>
<accession>A0A0D2MX92</accession>
<dbReference type="GeneID" id="25735802"/>
<protein>
    <submittedName>
        <fullName evidence="1">Uncharacterized protein</fullName>
    </submittedName>
</protein>
<reference evidence="1 2" key="1">
    <citation type="journal article" date="2013" name="BMC Genomics">
        <title>Reconstruction of the lipid metabolism for the microalga Monoraphidium neglectum from its genome sequence reveals characteristics suitable for biofuel production.</title>
        <authorList>
            <person name="Bogen C."/>
            <person name="Al-Dilaimi A."/>
            <person name="Albersmeier A."/>
            <person name="Wichmann J."/>
            <person name="Grundmann M."/>
            <person name="Rupp O."/>
            <person name="Lauersen K.J."/>
            <person name="Blifernez-Klassen O."/>
            <person name="Kalinowski J."/>
            <person name="Goesmann A."/>
            <person name="Mussgnug J.H."/>
            <person name="Kruse O."/>
        </authorList>
    </citation>
    <scope>NUCLEOTIDE SEQUENCE [LARGE SCALE GENOMIC DNA]</scope>
    <source>
        <strain evidence="1 2">SAG 48.87</strain>
    </source>
</reference>
<dbReference type="Pfam" id="PF11378">
    <property type="entry name" value="DUF3181"/>
    <property type="match status" value="1"/>
</dbReference>
<dbReference type="STRING" id="145388.A0A0D2MX92"/>
<name>A0A0D2MX92_9CHLO</name>
<sequence length="114" mass="12046">MLVASEGSKKGPYDDLAYKIGRDVYVDIAGWHLFLRDMSAVPGLKMAAALAAQLGPTAAGAGRGGLRESDVSAVLKRIPVDVGGGRVTLSLYDVMPNGCVSDLVRLLEDWAKDQ</sequence>
<dbReference type="OrthoDB" id="498085at2759"/>
<dbReference type="AlphaFoldDB" id="A0A0D2MX92"/>
<evidence type="ECO:0000313" key="2">
    <source>
        <dbReference type="Proteomes" id="UP000054498"/>
    </source>
</evidence>
<dbReference type="EMBL" id="KK100567">
    <property type="protein sequence ID" value="KIZ05037.1"/>
    <property type="molecule type" value="Genomic_DNA"/>
</dbReference>
<dbReference type="KEGG" id="mng:MNEG_2924"/>
<dbReference type="Proteomes" id="UP000054498">
    <property type="component" value="Unassembled WGS sequence"/>
</dbReference>
<gene>
    <name evidence="1" type="ORF">MNEG_2924</name>
</gene>
<organism evidence="1 2">
    <name type="scientific">Monoraphidium neglectum</name>
    <dbReference type="NCBI Taxonomy" id="145388"/>
    <lineage>
        <taxon>Eukaryota</taxon>
        <taxon>Viridiplantae</taxon>
        <taxon>Chlorophyta</taxon>
        <taxon>core chlorophytes</taxon>
        <taxon>Chlorophyceae</taxon>
        <taxon>CS clade</taxon>
        <taxon>Sphaeropleales</taxon>
        <taxon>Selenastraceae</taxon>
        <taxon>Monoraphidium</taxon>
    </lineage>
</organism>
<keyword evidence="2" id="KW-1185">Reference proteome</keyword>